<reference evidence="3 4" key="1">
    <citation type="submission" date="2020-11" db="EMBL/GenBank/DDBJ databases">
        <authorList>
            <person name="Wallbank WR R."/>
            <person name="Pardo Diaz C."/>
            <person name="Kozak K."/>
            <person name="Martin S."/>
            <person name="Jiggins C."/>
            <person name="Moest M."/>
            <person name="Warren A I."/>
            <person name="Generalovic N T."/>
            <person name="Byers J.R.P. K."/>
            <person name="Montejo-Kovacevich G."/>
            <person name="Yen C E."/>
        </authorList>
    </citation>
    <scope>NUCLEOTIDE SEQUENCE [LARGE SCALE GENOMIC DNA]</scope>
</reference>
<feature type="region of interest" description="Disordered" evidence="2">
    <location>
        <begin position="47"/>
        <end position="82"/>
    </location>
</feature>
<accession>A0A7R8UXL9</accession>
<evidence type="ECO:0000313" key="4">
    <source>
        <dbReference type="Proteomes" id="UP000594454"/>
    </source>
</evidence>
<proteinExistence type="predicted"/>
<dbReference type="EMBL" id="LR899012">
    <property type="protein sequence ID" value="CAD7088446.1"/>
    <property type="molecule type" value="Genomic_DNA"/>
</dbReference>
<evidence type="ECO:0000256" key="2">
    <source>
        <dbReference type="SAM" id="MobiDB-lite"/>
    </source>
</evidence>
<keyword evidence="4" id="KW-1185">Reference proteome</keyword>
<dbReference type="OrthoDB" id="5982876at2759"/>
<evidence type="ECO:0000256" key="1">
    <source>
        <dbReference type="SAM" id="Coils"/>
    </source>
</evidence>
<evidence type="ECO:0000313" key="3">
    <source>
        <dbReference type="EMBL" id="CAD7088446.1"/>
    </source>
</evidence>
<gene>
    <name evidence="3" type="ORF">HERILL_LOCUS11069</name>
</gene>
<dbReference type="InParanoid" id="A0A7R8UXL9"/>
<organism evidence="3 4">
    <name type="scientific">Hermetia illucens</name>
    <name type="common">Black soldier fly</name>
    <dbReference type="NCBI Taxonomy" id="343691"/>
    <lineage>
        <taxon>Eukaryota</taxon>
        <taxon>Metazoa</taxon>
        <taxon>Ecdysozoa</taxon>
        <taxon>Arthropoda</taxon>
        <taxon>Hexapoda</taxon>
        <taxon>Insecta</taxon>
        <taxon>Pterygota</taxon>
        <taxon>Neoptera</taxon>
        <taxon>Endopterygota</taxon>
        <taxon>Diptera</taxon>
        <taxon>Brachycera</taxon>
        <taxon>Stratiomyomorpha</taxon>
        <taxon>Stratiomyidae</taxon>
        <taxon>Hermetiinae</taxon>
        <taxon>Hermetia</taxon>
    </lineage>
</organism>
<feature type="coiled-coil region" evidence="1">
    <location>
        <begin position="119"/>
        <end position="146"/>
    </location>
</feature>
<protein>
    <submittedName>
        <fullName evidence="3">Uncharacterized protein</fullName>
    </submittedName>
</protein>
<name>A0A7R8UXL9_HERIL</name>
<keyword evidence="1" id="KW-0175">Coiled coil</keyword>
<sequence>MENIPMEVDEHIISEIKREVDEETFVDEESYISEDNSDSTFIKKEAFSEGEETAEDEGQRFPKSESVPIFETPNPNERLDSDYEPVTEYDASYLKEKLRKKTDDARRNEKLYCSLLEMKLNQDTTITALENELKQLQQERVDDNEEKGADSDEDVPLSQIKERLSMEKFGDLDLQVFSISLYYFSPKVYGYLSSMIPHLPPKSVIIDWVKNGHVLRLFPKGTLNIEKFCFD</sequence>
<dbReference type="Proteomes" id="UP000594454">
    <property type="component" value="Chromosome 4"/>
</dbReference>
<dbReference type="AlphaFoldDB" id="A0A7R8UXL9"/>